<dbReference type="InterPro" id="IPR050430">
    <property type="entry name" value="Peptidase_S1"/>
</dbReference>
<protein>
    <submittedName>
        <fullName evidence="11">Seminase-like isoform X1</fullName>
    </submittedName>
</protein>
<evidence type="ECO:0000259" key="9">
    <source>
        <dbReference type="PROSITE" id="PS50240"/>
    </source>
</evidence>
<dbReference type="GeneID" id="108080194"/>
<evidence type="ECO:0000313" key="11">
    <source>
        <dbReference type="RefSeq" id="XP_017030336.1"/>
    </source>
</evidence>
<dbReference type="SMART" id="SM00020">
    <property type="entry name" value="Tryp_SPc"/>
    <property type="match status" value="1"/>
</dbReference>
<dbReference type="AlphaFoldDB" id="A0A6P4J4K2"/>
<evidence type="ECO:0000256" key="4">
    <source>
        <dbReference type="ARBA" id="ARBA00022801"/>
    </source>
</evidence>
<dbReference type="CDD" id="cd00190">
    <property type="entry name" value="Tryp_SPc"/>
    <property type="match status" value="1"/>
</dbReference>
<keyword evidence="4" id="KW-0378">Hydrolase</keyword>
<sequence length="277" mass="30219">MDMLRFLFGCLLAVVALARIDYVLAEDIKIDVDKLKKLVTPSPLHTRVVGGSVTTNAKLGGYIIQLYYMGDFICGGTLIHELIVLTAAHCFMGRPHIEDWMAVGGVSTLYEEGESRDIREILQPATFNSPAMHMDVALLKMVTPMKGKDIKTLALCTKPLKTGTVLTVSGWGMTHAEQIGPQKLLRTVNVPVIDKRTCRAAYRTATNLSDTMFCAGVLGKQDACIFDSGGPIVRNKEVCGIVSFGVGCAGVHYPGVYTDVTYVKPFIENSMKVLLEK</sequence>
<evidence type="ECO:0000256" key="5">
    <source>
        <dbReference type="ARBA" id="ARBA00022825"/>
    </source>
</evidence>
<reference evidence="11" key="1">
    <citation type="submission" date="2025-08" db="UniProtKB">
        <authorList>
            <consortium name="RefSeq"/>
        </authorList>
    </citation>
    <scope>IDENTIFICATION</scope>
    <source>
        <strain evidence="11">14028-0561.14</strain>
        <tissue evidence="11">Whole fly</tissue>
    </source>
</reference>
<dbReference type="OrthoDB" id="10051896at2759"/>
<dbReference type="InterPro" id="IPR018114">
    <property type="entry name" value="TRYPSIN_HIS"/>
</dbReference>
<dbReference type="InterPro" id="IPR043504">
    <property type="entry name" value="Peptidase_S1_PA_chymotrypsin"/>
</dbReference>
<dbReference type="Pfam" id="PF00089">
    <property type="entry name" value="Trypsin"/>
    <property type="match status" value="1"/>
</dbReference>
<evidence type="ECO:0000256" key="7">
    <source>
        <dbReference type="ARBA" id="ARBA00023157"/>
    </source>
</evidence>
<name>A0A6P4J4K2_DROKI</name>
<evidence type="ECO:0000256" key="8">
    <source>
        <dbReference type="SAM" id="SignalP"/>
    </source>
</evidence>
<comment type="similarity">
    <text evidence="1">Belongs to the peptidase S1 family.</text>
</comment>
<dbReference type="InterPro" id="IPR001254">
    <property type="entry name" value="Trypsin_dom"/>
</dbReference>
<dbReference type="PANTHER" id="PTHR24276">
    <property type="entry name" value="POLYSERASE-RELATED"/>
    <property type="match status" value="1"/>
</dbReference>
<dbReference type="InterPro" id="IPR001314">
    <property type="entry name" value="Peptidase_S1A"/>
</dbReference>
<proteinExistence type="inferred from homology"/>
<feature type="domain" description="Peptidase S1" evidence="9">
    <location>
        <begin position="48"/>
        <end position="272"/>
    </location>
</feature>
<keyword evidence="2" id="KW-0645">Protease</keyword>
<feature type="signal peptide" evidence="8">
    <location>
        <begin position="1"/>
        <end position="25"/>
    </location>
</feature>
<accession>A0A6P4J4K2</accession>
<dbReference type="Gene3D" id="2.40.10.10">
    <property type="entry name" value="Trypsin-like serine proteases"/>
    <property type="match status" value="1"/>
</dbReference>
<feature type="chain" id="PRO_5027590365" evidence="8">
    <location>
        <begin position="26"/>
        <end position="277"/>
    </location>
</feature>
<organism evidence="10 11">
    <name type="scientific">Drosophila kikkawai</name>
    <name type="common">Fruit fly</name>
    <dbReference type="NCBI Taxonomy" id="30033"/>
    <lineage>
        <taxon>Eukaryota</taxon>
        <taxon>Metazoa</taxon>
        <taxon>Ecdysozoa</taxon>
        <taxon>Arthropoda</taxon>
        <taxon>Hexapoda</taxon>
        <taxon>Insecta</taxon>
        <taxon>Pterygota</taxon>
        <taxon>Neoptera</taxon>
        <taxon>Endopterygota</taxon>
        <taxon>Diptera</taxon>
        <taxon>Brachycera</taxon>
        <taxon>Muscomorpha</taxon>
        <taxon>Ephydroidea</taxon>
        <taxon>Drosophilidae</taxon>
        <taxon>Drosophila</taxon>
        <taxon>Sophophora</taxon>
    </lineage>
</organism>
<gene>
    <name evidence="11" type="primary">LOC108080194</name>
</gene>
<dbReference type="Proteomes" id="UP001652661">
    <property type="component" value="Chromosome 3L"/>
</dbReference>
<keyword evidence="10" id="KW-1185">Reference proteome</keyword>
<evidence type="ECO:0000256" key="6">
    <source>
        <dbReference type="ARBA" id="ARBA00023145"/>
    </source>
</evidence>
<dbReference type="SUPFAM" id="SSF50494">
    <property type="entry name" value="Trypsin-like serine proteases"/>
    <property type="match status" value="1"/>
</dbReference>
<dbReference type="GO" id="GO:0004252">
    <property type="term" value="F:serine-type endopeptidase activity"/>
    <property type="evidence" value="ECO:0007669"/>
    <property type="project" value="InterPro"/>
</dbReference>
<evidence type="ECO:0000256" key="1">
    <source>
        <dbReference type="ARBA" id="ARBA00007664"/>
    </source>
</evidence>
<dbReference type="PROSITE" id="PS00134">
    <property type="entry name" value="TRYPSIN_HIS"/>
    <property type="match status" value="1"/>
</dbReference>
<dbReference type="PRINTS" id="PR00722">
    <property type="entry name" value="CHYMOTRYPSIN"/>
</dbReference>
<dbReference type="FunFam" id="2.40.10.10:FF:000034">
    <property type="entry name" value="Eupolytin"/>
    <property type="match status" value="1"/>
</dbReference>
<dbReference type="GO" id="GO:0006508">
    <property type="term" value="P:proteolysis"/>
    <property type="evidence" value="ECO:0007669"/>
    <property type="project" value="UniProtKB-KW"/>
</dbReference>
<keyword evidence="6" id="KW-0865">Zymogen</keyword>
<evidence type="ECO:0000313" key="10">
    <source>
        <dbReference type="Proteomes" id="UP001652661"/>
    </source>
</evidence>
<dbReference type="PROSITE" id="PS50240">
    <property type="entry name" value="TRYPSIN_DOM"/>
    <property type="match status" value="1"/>
</dbReference>
<dbReference type="RefSeq" id="XP_017030336.1">
    <property type="nucleotide sequence ID" value="XM_017174847.3"/>
</dbReference>
<evidence type="ECO:0000256" key="3">
    <source>
        <dbReference type="ARBA" id="ARBA00022729"/>
    </source>
</evidence>
<keyword evidence="3 8" id="KW-0732">Signal</keyword>
<keyword evidence="5" id="KW-0720">Serine protease</keyword>
<evidence type="ECO:0000256" key="2">
    <source>
        <dbReference type="ARBA" id="ARBA00022670"/>
    </source>
</evidence>
<dbReference type="InterPro" id="IPR009003">
    <property type="entry name" value="Peptidase_S1_PA"/>
</dbReference>
<keyword evidence="7" id="KW-1015">Disulfide bond</keyword>
<dbReference type="PANTHER" id="PTHR24276:SF94">
    <property type="entry name" value="AT20289P-RELATED"/>
    <property type="match status" value="1"/>
</dbReference>